<keyword evidence="1" id="KW-0134">Cell wall</keyword>
<dbReference type="NCBIfam" id="TIGR01167">
    <property type="entry name" value="LPXTG_anchor"/>
    <property type="match status" value="1"/>
</dbReference>
<feature type="region of interest" description="Disordered" evidence="5">
    <location>
        <begin position="46"/>
        <end position="182"/>
    </location>
</feature>
<organism evidence="8 9">
    <name type="scientific">Streptococcus pseudopneumoniae</name>
    <dbReference type="NCBI Taxonomy" id="257758"/>
    <lineage>
        <taxon>Bacteria</taxon>
        <taxon>Bacillati</taxon>
        <taxon>Bacillota</taxon>
        <taxon>Bacilli</taxon>
        <taxon>Lactobacillales</taxon>
        <taxon>Streptococcaceae</taxon>
        <taxon>Streptococcus</taxon>
    </lineage>
</organism>
<feature type="domain" description="Gram-positive cocci surface proteins LPxTG" evidence="7">
    <location>
        <begin position="743"/>
        <end position="780"/>
    </location>
</feature>
<evidence type="ECO:0000313" key="8">
    <source>
        <dbReference type="EMBL" id="MBF9674571.1"/>
    </source>
</evidence>
<evidence type="ECO:0000256" key="4">
    <source>
        <dbReference type="ARBA" id="ARBA00023088"/>
    </source>
</evidence>
<dbReference type="EMBL" id="JACSZI010000097">
    <property type="protein sequence ID" value="MBF9674571.1"/>
    <property type="molecule type" value="Genomic_DNA"/>
</dbReference>
<evidence type="ECO:0000256" key="6">
    <source>
        <dbReference type="SAM" id="SignalP"/>
    </source>
</evidence>
<reference evidence="8" key="1">
    <citation type="journal article" date="2020" name="J. Clin. Microbiol.">
        <title>Streptococcus pseudopneumoniae: Use of whole genome sequences to validate methods used for identification.</title>
        <authorList>
            <person name="Jensen C.S."/>
            <person name="Iversen K.H."/>
            <person name="Dargis R."/>
            <person name="Shewmaker P."/>
            <person name="Rasmussen S."/>
            <person name="Christensen J.J."/>
            <person name="Nielsen X.C."/>
        </authorList>
    </citation>
    <scope>NUCLEOTIDE SEQUENCE</scope>
    <source>
        <strain evidence="8">256-03</strain>
    </source>
</reference>
<dbReference type="PROSITE" id="PS50847">
    <property type="entry name" value="GRAM_POS_ANCHORING"/>
    <property type="match status" value="1"/>
</dbReference>
<gene>
    <name evidence="8" type="ORF">IAI20_11160</name>
</gene>
<feature type="compositionally biased region" description="Basic and acidic residues" evidence="5">
    <location>
        <begin position="50"/>
        <end position="63"/>
    </location>
</feature>
<accession>A0AAW4CBN1</accession>
<dbReference type="InterPro" id="IPR019931">
    <property type="entry name" value="LPXTG_anchor"/>
</dbReference>
<dbReference type="NCBIfam" id="TIGR01168">
    <property type="entry name" value="YSIRK_signal"/>
    <property type="match status" value="1"/>
</dbReference>
<feature type="signal peptide" evidence="6">
    <location>
        <begin position="1"/>
        <end position="37"/>
    </location>
</feature>
<feature type="chain" id="PRO_5043442138" evidence="6">
    <location>
        <begin position="38"/>
        <end position="780"/>
    </location>
</feature>
<protein>
    <submittedName>
        <fullName evidence="8">FIVAR domain-containing protein</fullName>
    </submittedName>
</protein>
<feature type="compositionally biased region" description="Low complexity" evidence="5">
    <location>
        <begin position="116"/>
        <end position="126"/>
    </location>
</feature>
<feature type="non-terminal residue" evidence="8">
    <location>
        <position position="1"/>
    </location>
</feature>
<keyword evidence="2" id="KW-0964">Secreted</keyword>
<name>A0AAW4CBN1_9STRE</name>
<dbReference type="RefSeq" id="WP_196313477.1">
    <property type="nucleotide sequence ID" value="NZ_JACSZI010000097.1"/>
</dbReference>
<dbReference type="SUPFAM" id="SSF46997">
    <property type="entry name" value="Bacterial immunoglobulin/albumin-binding domains"/>
    <property type="match status" value="2"/>
</dbReference>
<dbReference type="InterPro" id="IPR009063">
    <property type="entry name" value="Ig/albumin-bd_sf"/>
</dbReference>
<evidence type="ECO:0000313" key="9">
    <source>
        <dbReference type="Proteomes" id="UP000743672"/>
    </source>
</evidence>
<feature type="compositionally biased region" description="Basic and acidic residues" evidence="5">
    <location>
        <begin position="134"/>
        <end position="150"/>
    </location>
</feature>
<evidence type="ECO:0000256" key="1">
    <source>
        <dbReference type="ARBA" id="ARBA00022512"/>
    </source>
</evidence>
<dbReference type="Pfam" id="PF04650">
    <property type="entry name" value="YSIRK_signal"/>
    <property type="match status" value="1"/>
</dbReference>
<keyword evidence="3 6" id="KW-0732">Signal</keyword>
<evidence type="ECO:0000259" key="7">
    <source>
        <dbReference type="PROSITE" id="PS50847"/>
    </source>
</evidence>
<comment type="caution">
    <text evidence="8">The sequence shown here is derived from an EMBL/GenBank/DDBJ whole genome shotgun (WGS) entry which is preliminary data.</text>
</comment>
<sequence length="780" mass="84066">EDREKQLRFSIRKVSFGAASVAVAALYLFMGSGAVSAAEAQAIQSNEEVAADKDSETEKKSEDQQPTYAAPAAQEQGSATNTEARDEGKQESHPETEKEQASSSERSEPIRKTQSDENSVSGDSSSPKSTEGSEVSKSEGEATKSEEASRKPKVRKRRDTDSALTATATDDDPDANQTYQAPRDDAGLDELQKKLEQLPSEIQNNTKINDMDKLGDAEGVLPGKVKEIMEFGGWRGVTINGERGKFTIARKTVDGVFPLETINVTLNDTVWLTEQAFDRDSNYVLLLAKPRNRHNHSERVSDNSNYKYRGEGSGISKNIVGFNGIEKTFGVYNSAIDSTVTIKFKTGYTGDDEGHKAKYKVEVFSIENDMETNVYTAIFDPSKTVMNGNMNVIAASNGSGTSTIRISTTPNNATSESSARVGYIGKDEAEKKIAQAGNRPNGRAGMFISKPIMLEKGVNKYKVRISLAEQNRAGGSYQSWDEKYTLPISGKEFSISQSTNQLAKILLKEIYSKLEETKERDITNVKETSKNDYLNQLQTIKTLIDSNNLKTTTEYKQELQRVIEKKAALELERTTAALSAASNTEADATKASAAYYNEQDPDKKRAYDAAVQAGKDVLAKANPTQAEVDQAKAAIDQAKAALTGSETNTAALSAASNTEADATKASAAYYNEQDPDKKRAYDAAVQAGKDVLAKANPTQAEVDQAKAAIDQAKAALTGSETNTAALSAASNTEADATKASAALPNTGSRSDSTTAALGLLSIFGAVGLLFSKKKKDDEEA</sequence>
<dbReference type="InterPro" id="IPR005877">
    <property type="entry name" value="YSIRK_signal_dom"/>
</dbReference>
<dbReference type="Pfam" id="PF07554">
    <property type="entry name" value="FIVAR"/>
    <property type="match status" value="2"/>
</dbReference>
<evidence type="ECO:0000256" key="5">
    <source>
        <dbReference type="SAM" id="MobiDB-lite"/>
    </source>
</evidence>
<proteinExistence type="predicted"/>
<dbReference type="AlphaFoldDB" id="A0AAW4CBN1"/>
<feature type="compositionally biased region" description="Basic and acidic residues" evidence="5">
    <location>
        <begin position="83"/>
        <end position="115"/>
    </location>
</feature>
<keyword evidence="4" id="KW-0572">Peptidoglycan-anchor</keyword>
<evidence type="ECO:0000256" key="2">
    <source>
        <dbReference type="ARBA" id="ARBA00022525"/>
    </source>
</evidence>
<dbReference type="Pfam" id="PF00746">
    <property type="entry name" value="Gram_pos_anchor"/>
    <property type="match status" value="1"/>
</dbReference>
<evidence type="ECO:0000256" key="3">
    <source>
        <dbReference type="ARBA" id="ARBA00022729"/>
    </source>
</evidence>
<dbReference type="Gene3D" id="1.20.5.420">
    <property type="entry name" value="Immunoglobulin FC, subunit C"/>
    <property type="match status" value="2"/>
</dbReference>
<dbReference type="Proteomes" id="UP000743672">
    <property type="component" value="Unassembled WGS sequence"/>
</dbReference>